<evidence type="ECO:0000313" key="1">
    <source>
        <dbReference type="EMBL" id="AGA18389.1"/>
    </source>
</evidence>
<dbReference type="EMBL" id="JX904422">
    <property type="protein sequence ID" value="AGA18389.1"/>
    <property type="molecule type" value="Genomic_DNA"/>
</dbReference>
<accession>S4TEK1</accession>
<proteinExistence type="predicted"/>
<organism evidence="1">
    <name type="scientific">uncultured marine virus</name>
    <dbReference type="NCBI Taxonomy" id="186617"/>
    <lineage>
        <taxon>Viruses</taxon>
        <taxon>environmental samples</taxon>
    </lineage>
</organism>
<protein>
    <submittedName>
        <fullName evidence="1">Uncharacterized protein</fullName>
    </submittedName>
</protein>
<name>S4TEK1_9VIRU</name>
<sequence length="335" mass="36283">MNMARRSNKRKMKNIEPAVQTFTMGIPVGPFATVDATVDLSQMASLLNRRFYRQGLNWAVSGFKCKTSQTGSIDIAKLPNTWVMSNSWTKGFKTWQEMNRKALDEADSVSGRFLDFKIYADSAHHSNGYANNLLPVDFAGNQAVPGEWIPSEIRTPLGGAGTLPYEIIATGDNYPGVGASGKDAVSLIQGYANSRSLPSESDPNTPAEVTDAAGATPENWMSALSNEGTNQDSEVLADITAYDQPPYPYENDGTAVTTQYPGGGTQLPGLQAHDFQNFTGTTISKITYLKGGNFPCGLIRLRAANTSDQPDVFIVQIDLVPGSHRGYMAESMLEM</sequence>
<reference evidence="1" key="1">
    <citation type="journal article" date="2013" name="ISME J.">
        <title>Previously unknown and highly divergent ssDNA viruses populate the oceans.</title>
        <authorList>
            <person name="Labonte J.M."/>
            <person name="Suttle C.A."/>
        </authorList>
    </citation>
    <scope>NUCLEOTIDE SEQUENCE</scope>
</reference>